<sequence length="337" mass="36397">MPPTPEGRPSPPRLADIAARAGVSKSLASLALRGEAGVSEEARRRVLDAARALGRHVTPHALRMLGGTEMIGVLVTDLRNPFHVDVVLGIEKEADRASVHVVNGARDLDRMRAQLREFDTLGVAGIVVVSSWLPGEDVAAAGSRRPVVVIGSTVNHTPGTDTVRGDMRIGIRETVEHLVASGHRRIGFVAESERSSSRVRHAAFLEQTSRFLNDTATGALHIDDLTADPRQLAQLTRDRGVTAYIAANDITAIALMGVAERARLRVPDDLAIAGYDNTTSSRLVSPALTTVDQPWERMGERAFQLIRERTLGRTSDREEIVTPHLVARGSTAPRLQG</sequence>
<dbReference type="Proteomes" id="UP001291912">
    <property type="component" value="Unassembled WGS sequence"/>
</dbReference>
<protein>
    <submittedName>
        <fullName evidence="5">LacI family DNA-binding transcriptional regulator</fullName>
    </submittedName>
</protein>
<keyword evidence="1" id="KW-0805">Transcription regulation</keyword>
<keyword evidence="2 5" id="KW-0238">DNA-binding</keyword>
<dbReference type="CDD" id="cd06267">
    <property type="entry name" value="PBP1_LacI_sugar_binding-like"/>
    <property type="match status" value="1"/>
</dbReference>
<accession>A0ABU5N5N8</accession>
<dbReference type="Pfam" id="PF00356">
    <property type="entry name" value="LacI"/>
    <property type="match status" value="1"/>
</dbReference>
<keyword evidence="3" id="KW-0804">Transcription</keyword>
<dbReference type="InterPro" id="IPR000843">
    <property type="entry name" value="HTH_LacI"/>
</dbReference>
<evidence type="ECO:0000256" key="1">
    <source>
        <dbReference type="ARBA" id="ARBA00023015"/>
    </source>
</evidence>
<feature type="domain" description="HTH lacI-type" evidence="4">
    <location>
        <begin position="12"/>
        <end position="64"/>
    </location>
</feature>
<dbReference type="InterPro" id="IPR046335">
    <property type="entry name" value="LacI/GalR-like_sensor"/>
</dbReference>
<dbReference type="Pfam" id="PF13377">
    <property type="entry name" value="Peripla_BP_3"/>
    <property type="match status" value="1"/>
</dbReference>
<comment type="caution">
    <text evidence="5">The sequence shown here is derived from an EMBL/GenBank/DDBJ whole genome shotgun (WGS) entry which is preliminary data.</text>
</comment>
<dbReference type="CDD" id="cd01392">
    <property type="entry name" value="HTH_LacI"/>
    <property type="match status" value="1"/>
</dbReference>
<gene>
    <name evidence="5" type="ORF">R2Q92_05235</name>
</gene>
<organism evidence="5 6">
    <name type="scientific">Microbacterium aquimaris</name>
    <dbReference type="NCBI Taxonomy" id="459816"/>
    <lineage>
        <taxon>Bacteria</taxon>
        <taxon>Bacillati</taxon>
        <taxon>Actinomycetota</taxon>
        <taxon>Actinomycetes</taxon>
        <taxon>Micrococcales</taxon>
        <taxon>Microbacteriaceae</taxon>
        <taxon>Microbacterium</taxon>
    </lineage>
</organism>
<dbReference type="Gene3D" id="1.10.260.40">
    <property type="entry name" value="lambda repressor-like DNA-binding domains"/>
    <property type="match status" value="1"/>
</dbReference>
<dbReference type="SUPFAM" id="SSF47413">
    <property type="entry name" value="lambda repressor-like DNA-binding domains"/>
    <property type="match status" value="1"/>
</dbReference>
<proteinExistence type="predicted"/>
<reference evidence="5 6" key="1">
    <citation type="submission" date="2023-10" db="EMBL/GenBank/DDBJ databases">
        <title>Microbacterium xanthum sp. nov., isolated from seaweed.</title>
        <authorList>
            <person name="Lee S.D."/>
        </authorList>
    </citation>
    <scope>NUCLEOTIDE SEQUENCE [LARGE SCALE GENOMIC DNA]</scope>
    <source>
        <strain evidence="5 6">KCTC 19124</strain>
    </source>
</reference>
<dbReference type="SUPFAM" id="SSF53822">
    <property type="entry name" value="Periplasmic binding protein-like I"/>
    <property type="match status" value="1"/>
</dbReference>
<dbReference type="InterPro" id="IPR010982">
    <property type="entry name" value="Lambda_DNA-bd_dom_sf"/>
</dbReference>
<dbReference type="PANTHER" id="PTHR30146:SF109">
    <property type="entry name" value="HTH-TYPE TRANSCRIPTIONAL REGULATOR GALS"/>
    <property type="match status" value="1"/>
</dbReference>
<evidence type="ECO:0000259" key="4">
    <source>
        <dbReference type="PROSITE" id="PS50932"/>
    </source>
</evidence>
<evidence type="ECO:0000256" key="3">
    <source>
        <dbReference type="ARBA" id="ARBA00023163"/>
    </source>
</evidence>
<dbReference type="RefSeq" id="WP_194423873.1">
    <property type="nucleotide sequence ID" value="NZ_BAAAPT010000001.1"/>
</dbReference>
<name>A0ABU5N5N8_9MICO</name>
<evidence type="ECO:0000256" key="2">
    <source>
        <dbReference type="ARBA" id="ARBA00023125"/>
    </source>
</evidence>
<dbReference type="Gene3D" id="3.40.50.2300">
    <property type="match status" value="2"/>
</dbReference>
<evidence type="ECO:0000313" key="6">
    <source>
        <dbReference type="Proteomes" id="UP001291912"/>
    </source>
</evidence>
<dbReference type="InterPro" id="IPR028082">
    <property type="entry name" value="Peripla_BP_I"/>
</dbReference>
<evidence type="ECO:0000313" key="5">
    <source>
        <dbReference type="EMBL" id="MDZ8161232.1"/>
    </source>
</evidence>
<dbReference type="PANTHER" id="PTHR30146">
    <property type="entry name" value="LACI-RELATED TRANSCRIPTIONAL REPRESSOR"/>
    <property type="match status" value="1"/>
</dbReference>
<keyword evidence="6" id="KW-1185">Reference proteome</keyword>
<dbReference type="PROSITE" id="PS50932">
    <property type="entry name" value="HTH_LACI_2"/>
    <property type="match status" value="1"/>
</dbReference>
<dbReference type="SMART" id="SM00354">
    <property type="entry name" value="HTH_LACI"/>
    <property type="match status" value="1"/>
</dbReference>
<dbReference type="EMBL" id="JAWJYN010000001">
    <property type="protein sequence ID" value="MDZ8161232.1"/>
    <property type="molecule type" value="Genomic_DNA"/>
</dbReference>
<dbReference type="GO" id="GO:0003677">
    <property type="term" value="F:DNA binding"/>
    <property type="evidence" value="ECO:0007669"/>
    <property type="project" value="UniProtKB-KW"/>
</dbReference>